<dbReference type="InterPro" id="IPR019385">
    <property type="entry name" value="PHAX_RNA-binding_domain"/>
</dbReference>
<evidence type="ECO:0000256" key="1">
    <source>
        <dbReference type="ARBA" id="ARBA00004123"/>
    </source>
</evidence>
<evidence type="ECO:0000256" key="8">
    <source>
        <dbReference type="ARBA" id="ARBA00022927"/>
    </source>
</evidence>
<dbReference type="GO" id="GO:0005634">
    <property type="term" value="C:nucleus"/>
    <property type="evidence" value="ECO:0007669"/>
    <property type="project" value="UniProtKB-SubCell"/>
</dbReference>
<feature type="region of interest" description="Disordered" evidence="11">
    <location>
        <begin position="252"/>
        <end position="293"/>
    </location>
</feature>
<dbReference type="Proteomes" id="UP000494040">
    <property type="component" value="Unassembled WGS sequence"/>
</dbReference>
<proteinExistence type="inferred from homology"/>
<dbReference type="OMA" id="KVWCTQV"/>
<evidence type="ECO:0000256" key="7">
    <source>
        <dbReference type="ARBA" id="ARBA00022884"/>
    </source>
</evidence>
<dbReference type="OrthoDB" id="20573at2759"/>
<keyword evidence="9" id="KW-0539">Nucleus</keyword>
<evidence type="ECO:0000256" key="2">
    <source>
        <dbReference type="ARBA" id="ARBA00004496"/>
    </source>
</evidence>
<evidence type="ECO:0000256" key="11">
    <source>
        <dbReference type="SAM" id="MobiDB-lite"/>
    </source>
</evidence>
<dbReference type="Gene3D" id="1.10.10.1440">
    <property type="entry name" value="PHAX RNA-binding domain"/>
    <property type="match status" value="1"/>
</dbReference>
<comment type="subcellular location">
    <subcellularLocation>
        <location evidence="2">Cytoplasm</location>
    </subcellularLocation>
    <subcellularLocation>
        <location evidence="1">Nucleus</location>
    </subcellularLocation>
</comment>
<dbReference type="GO" id="GO:0003723">
    <property type="term" value="F:RNA binding"/>
    <property type="evidence" value="ECO:0007669"/>
    <property type="project" value="UniProtKB-KW"/>
</dbReference>
<keyword evidence="6" id="KW-0963">Cytoplasm</keyword>
<feature type="compositionally biased region" description="Basic residues" evidence="11">
    <location>
        <begin position="256"/>
        <end position="267"/>
    </location>
</feature>
<keyword evidence="5" id="KW-0813">Transport</keyword>
<dbReference type="PANTHER" id="PTHR13135">
    <property type="entry name" value="CYTOSOLIC RESINIFERATOXIN BINDING PROTEIN RBP-26"/>
    <property type="match status" value="1"/>
</dbReference>
<dbReference type="GeneID" id="106662885"/>
<dbReference type="PANTHER" id="PTHR13135:SF0">
    <property type="entry name" value="PHOSPHORYLATED ADAPTER RNA EXPORT PROTEIN"/>
    <property type="match status" value="1"/>
</dbReference>
<sequence>MQLEDGEINDESDDDINPYIPLERPPMLNPACVAKPVIDADEDDEDNNEPVKKKGVINASSGSESDDEYVSGKRMKISRPTKSKSNKYHIWSKDPDDFLTDVLDRFGMEETPENDRNVENYLVRNWKPNAPRKRKIPKGAKDDVLHPSAQSKQLEPLSVTEENTCEEIASDIAVKLDEPNRPLILRIVQTLGKVKAIELFEATKEIEGDGGMLILSGNRKRTSGGIFIFLVREDRDITGVQREEIFEINKGDNFPKTKKKKRNKKDKTKLVKDQLSNPPPSPDPEADLPDLPHRRDIVMYDEGLF</sequence>
<name>A0A8I6RBE4_CIMLE</name>
<reference evidence="13" key="1">
    <citation type="submission" date="2022-01" db="UniProtKB">
        <authorList>
            <consortium name="EnsemblMetazoa"/>
        </authorList>
    </citation>
    <scope>IDENTIFICATION</scope>
</reference>
<evidence type="ECO:0000256" key="6">
    <source>
        <dbReference type="ARBA" id="ARBA00022490"/>
    </source>
</evidence>
<feature type="compositionally biased region" description="Basic residues" evidence="11">
    <location>
        <begin position="73"/>
        <end position="87"/>
    </location>
</feature>
<dbReference type="GO" id="GO:0005737">
    <property type="term" value="C:cytoplasm"/>
    <property type="evidence" value="ECO:0007669"/>
    <property type="project" value="UniProtKB-SubCell"/>
</dbReference>
<dbReference type="FunFam" id="1.10.10.1440:FF:000001">
    <property type="entry name" value="phosphorylated adapter RNA export protein-like"/>
    <property type="match status" value="1"/>
</dbReference>
<evidence type="ECO:0000313" key="13">
    <source>
        <dbReference type="EnsemblMetazoa" id="XP_014242808.1"/>
    </source>
</evidence>
<keyword evidence="8" id="KW-0653">Protein transport</keyword>
<keyword evidence="7" id="KW-0694">RNA-binding</keyword>
<accession>A0A8I6RBE4</accession>
<feature type="region of interest" description="Disordered" evidence="11">
    <location>
        <begin position="130"/>
        <end position="152"/>
    </location>
</feature>
<dbReference type="GO" id="GO:0015031">
    <property type="term" value="P:protein transport"/>
    <property type="evidence" value="ECO:0007669"/>
    <property type="project" value="UniProtKB-KW"/>
</dbReference>
<evidence type="ECO:0000256" key="3">
    <source>
        <dbReference type="ARBA" id="ARBA00006094"/>
    </source>
</evidence>
<dbReference type="AlphaFoldDB" id="A0A8I6RBE4"/>
<evidence type="ECO:0000256" key="4">
    <source>
        <dbReference type="ARBA" id="ARBA00016856"/>
    </source>
</evidence>
<evidence type="ECO:0000313" key="14">
    <source>
        <dbReference type="Proteomes" id="UP000494040"/>
    </source>
</evidence>
<dbReference type="Pfam" id="PF10258">
    <property type="entry name" value="PHAX_RNA-bd"/>
    <property type="match status" value="1"/>
</dbReference>
<feature type="domain" description="Phosphorylated adapter RNA export protein RNA-binding" evidence="12">
    <location>
        <begin position="168"/>
        <end position="249"/>
    </location>
</feature>
<evidence type="ECO:0000259" key="12">
    <source>
        <dbReference type="Pfam" id="PF10258"/>
    </source>
</evidence>
<dbReference type="GO" id="GO:0006408">
    <property type="term" value="P:snRNA export from nucleus"/>
    <property type="evidence" value="ECO:0007669"/>
    <property type="project" value="InterPro"/>
</dbReference>
<organism evidence="13 14">
    <name type="scientific">Cimex lectularius</name>
    <name type="common">Bed bug</name>
    <name type="synonym">Acanthia lectularia</name>
    <dbReference type="NCBI Taxonomy" id="79782"/>
    <lineage>
        <taxon>Eukaryota</taxon>
        <taxon>Metazoa</taxon>
        <taxon>Ecdysozoa</taxon>
        <taxon>Arthropoda</taxon>
        <taxon>Hexapoda</taxon>
        <taxon>Insecta</taxon>
        <taxon>Pterygota</taxon>
        <taxon>Neoptera</taxon>
        <taxon>Paraneoptera</taxon>
        <taxon>Hemiptera</taxon>
        <taxon>Heteroptera</taxon>
        <taxon>Panheteroptera</taxon>
        <taxon>Cimicomorpha</taxon>
        <taxon>Cimicidae</taxon>
        <taxon>Cimex</taxon>
    </lineage>
</organism>
<protein>
    <recommendedName>
        <fullName evidence="4">Phosphorylated adapter RNA export protein</fullName>
    </recommendedName>
    <alternativeName>
        <fullName evidence="10">RNA U small nuclear RNA export adapter protein</fullName>
    </alternativeName>
</protein>
<feature type="compositionally biased region" description="Acidic residues" evidence="11">
    <location>
        <begin position="39"/>
        <end position="48"/>
    </location>
</feature>
<keyword evidence="14" id="KW-1185">Reference proteome</keyword>
<dbReference type="RefSeq" id="XP_014242808.1">
    <property type="nucleotide sequence ID" value="XM_014387322.2"/>
</dbReference>
<feature type="compositionally biased region" description="Acidic residues" evidence="11">
    <location>
        <begin position="1"/>
        <end position="16"/>
    </location>
</feature>
<evidence type="ECO:0000256" key="9">
    <source>
        <dbReference type="ARBA" id="ARBA00023242"/>
    </source>
</evidence>
<dbReference type="EnsemblMetazoa" id="XM_014387322.2">
    <property type="protein sequence ID" value="XP_014242808.1"/>
    <property type="gene ID" value="LOC106662885"/>
</dbReference>
<dbReference type="KEGG" id="clec:106662885"/>
<dbReference type="InterPro" id="IPR039047">
    <property type="entry name" value="PHAX"/>
</dbReference>
<dbReference type="InterPro" id="IPR038092">
    <property type="entry name" value="PHAX_RNA-binding_sf"/>
</dbReference>
<comment type="similarity">
    <text evidence="3">Belongs to the PHAX family.</text>
</comment>
<evidence type="ECO:0000256" key="10">
    <source>
        <dbReference type="ARBA" id="ARBA00030834"/>
    </source>
</evidence>
<feature type="region of interest" description="Disordered" evidence="11">
    <location>
        <begin position="1"/>
        <end position="88"/>
    </location>
</feature>
<evidence type="ECO:0000256" key="5">
    <source>
        <dbReference type="ARBA" id="ARBA00022448"/>
    </source>
</evidence>